<dbReference type="AlphaFoldDB" id="A0A1H5N9Q8"/>
<dbReference type="CDD" id="cd00761">
    <property type="entry name" value="Glyco_tranf_GTA_type"/>
    <property type="match status" value="1"/>
</dbReference>
<keyword evidence="4" id="KW-1185">Reference proteome</keyword>
<feature type="domain" description="Glycosyltransferase 2-like" evidence="2">
    <location>
        <begin position="27"/>
        <end position="153"/>
    </location>
</feature>
<dbReference type="STRING" id="648782.SAMN04488554_4101"/>
<dbReference type="SUPFAM" id="SSF53448">
    <property type="entry name" value="Nucleotide-diphospho-sugar transferases"/>
    <property type="match status" value="1"/>
</dbReference>
<evidence type="ECO:0000313" key="3">
    <source>
        <dbReference type="EMBL" id="SEE98283.1"/>
    </source>
</evidence>
<protein>
    <submittedName>
        <fullName evidence="3">Glycosyltransferase involved in cell wall bisynthesis</fullName>
    </submittedName>
</protein>
<dbReference type="Pfam" id="PF00535">
    <property type="entry name" value="Glycos_transf_2"/>
    <property type="match status" value="1"/>
</dbReference>
<dbReference type="GO" id="GO:0016740">
    <property type="term" value="F:transferase activity"/>
    <property type="evidence" value="ECO:0007669"/>
    <property type="project" value="UniProtKB-KW"/>
</dbReference>
<evidence type="ECO:0000256" key="1">
    <source>
        <dbReference type="SAM" id="MobiDB-lite"/>
    </source>
</evidence>
<accession>A0A1H5N9Q8</accession>
<proteinExistence type="predicted"/>
<organism evidence="3 4">
    <name type="scientific">Ruania alba</name>
    <dbReference type="NCBI Taxonomy" id="648782"/>
    <lineage>
        <taxon>Bacteria</taxon>
        <taxon>Bacillati</taxon>
        <taxon>Actinomycetota</taxon>
        <taxon>Actinomycetes</taxon>
        <taxon>Micrococcales</taxon>
        <taxon>Ruaniaceae</taxon>
        <taxon>Ruania</taxon>
    </lineage>
</organism>
<feature type="region of interest" description="Disordered" evidence="1">
    <location>
        <begin position="1"/>
        <end position="22"/>
    </location>
</feature>
<evidence type="ECO:0000313" key="4">
    <source>
        <dbReference type="Proteomes" id="UP000199220"/>
    </source>
</evidence>
<sequence>MHAADRSAASPSDGDEAQGEVRPGVDVVIAVHSTERPIARAVRSVLDHNGEGVRLTVVCHNIAATQIRPLLDSAHRDQVVWLEHRDSHRSASGPFNAGMAAAVGDYVAIMGSDDTLAPGAISSWFWLARRTGAEAVIARLERGEDRVIVPTPPTRPLRRRDLDGVADRLCYRSAPLGLVSREAIVRLGLRLEEGAQVGGDVGFVTRLWFQGTIAYDRSGPPYVIGEDATDRVTYAPRPIAVELKFLRTILAASWFERLSLEQRRAAVVKYLRIHLFGAVWNRQDPEFWTETERSELAGIARRLLRAAPGAEAVLSLADRRLLDATLDPRVSTSALLARAVARRRHGRPRTIITRDLAQLFAREAPLRMMVASALTR</sequence>
<dbReference type="InterPro" id="IPR029044">
    <property type="entry name" value="Nucleotide-diphossugar_trans"/>
</dbReference>
<reference evidence="4" key="1">
    <citation type="submission" date="2016-10" db="EMBL/GenBank/DDBJ databases">
        <authorList>
            <person name="Varghese N."/>
            <person name="Submissions S."/>
        </authorList>
    </citation>
    <scope>NUCLEOTIDE SEQUENCE [LARGE SCALE GENOMIC DNA]</scope>
    <source>
        <strain evidence="4">DSM 21368</strain>
    </source>
</reference>
<dbReference type="RefSeq" id="WP_175477256.1">
    <property type="nucleotide sequence ID" value="NZ_FNTX01000002.1"/>
</dbReference>
<dbReference type="Proteomes" id="UP000199220">
    <property type="component" value="Unassembled WGS sequence"/>
</dbReference>
<dbReference type="InterPro" id="IPR001173">
    <property type="entry name" value="Glyco_trans_2-like"/>
</dbReference>
<gene>
    <name evidence="3" type="ORF">SAMN04488554_4101</name>
</gene>
<name>A0A1H5N9Q8_9MICO</name>
<dbReference type="EMBL" id="FNTX01000002">
    <property type="protein sequence ID" value="SEE98283.1"/>
    <property type="molecule type" value="Genomic_DNA"/>
</dbReference>
<keyword evidence="3" id="KW-0808">Transferase</keyword>
<evidence type="ECO:0000259" key="2">
    <source>
        <dbReference type="Pfam" id="PF00535"/>
    </source>
</evidence>
<dbReference type="Gene3D" id="3.90.550.10">
    <property type="entry name" value="Spore Coat Polysaccharide Biosynthesis Protein SpsA, Chain A"/>
    <property type="match status" value="1"/>
</dbReference>